<accession>A0A0P8DI80</accession>
<dbReference type="EMBL" id="LJZR01000006">
    <property type="protein sequence ID" value="KPQ36433.1"/>
    <property type="molecule type" value="Genomic_DNA"/>
</dbReference>
<dbReference type="AlphaFoldDB" id="A0A0P8DI80"/>
<sequence length="263" mass="31003">MNQLSSYKQATQTPTAAECFNYPLLKTFKKSDFTRRRPFPWYNFQSLLTDATFQQLYADFPALDFFETHQSIARKYGQRSHDRYYLAYEETIYRNLEREPQKGVIHHEQLPESWQHFIRSLQTDPIYRRFICNLLGVRTFTARYAWHVATAGRSVSPHVDARDKAGTHIFYFNTSEDWRSQWGGATLVLQGKNYPGLNPEISDFSKVEAVEIMNNRSFLFKNKPDAWHAVDTINCPPATYRRIFNVIFELPQQKSFFHGLFGR</sequence>
<dbReference type="InterPro" id="IPR044862">
    <property type="entry name" value="Pro_4_hyd_alph_FE2OG_OXY"/>
</dbReference>
<feature type="domain" description="Prolyl 4-hydroxylase alpha subunit Fe(2+) 2OG dioxygenase" evidence="1">
    <location>
        <begin position="150"/>
        <end position="245"/>
    </location>
</feature>
<dbReference type="PATRIC" id="fig|1666911.3.peg.5145"/>
<gene>
    <name evidence="2" type="ORF">HLUCCA11_06110</name>
</gene>
<comment type="caution">
    <text evidence="2">The sequence shown here is derived from an EMBL/GenBank/DDBJ whole genome shotgun (WGS) entry which is preliminary data.</text>
</comment>
<protein>
    <submittedName>
        <fullName evidence="2">2OG-Fe(II) oxygenase superfamily</fullName>
    </submittedName>
</protein>
<organism evidence="2 3">
    <name type="scientific">Phormidesmis priestleyi Ana</name>
    <dbReference type="NCBI Taxonomy" id="1666911"/>
    <lineage>
        <taxon>Bacteria</taxon>
        <taxon>Bacillati</taxon>
        <taxon>Cyanobacteriota</taxon>
        <taxon>Cyanophyceae</taxon>
        <taxon>Leptolyngbyales</taxon>
        <taxon>Leptolyngbyaceae</taxon>
        <taxon>Phormidesmis</taxon>
    </lineage>
</organism>
<evidence type="ECO:0000259" key="1">
    <source>
        <dbReference type="Pfam" id="PF13640"/>
    </source>
</evidence>
<dbReference type="Proteomes" id="UP000050465">
    <property type="component" value="Unassembled WGS sequence"/>
</dbReference>
<dbReference type="STRING" id="1666911.HLUCCA11_06110"/>
<reference evidence="2 3" key="1">
    <citation type="submission" date="2015-09" db="EMBL/GenBank/DDBJ databases">
        <title>Identification and resolution of microdiversity through metagenomic sequencing of parallel consortia.</title>
        <authorList>
            <person name="Nelson W.C."/>
            <person name="Romine M.F."/>
            <person name="Lindemann S.R."/>
        </authorList>
    </citation>
    <scope>NUCLEOTIDE SEQUENCE [LARGE SCALE GENOMIC DNA]</scope>
    <source>
        <strain evidence="2">Ana</strain>
    </source>
</reference>
<name>A0A0P8DI80_9CYAN</name>
<dbReference type="Pfam" id="PF13640">
    <property type="entry name" value="2OG-FeII_Oxy_3"/>
    <property type="match status" value="1"/>
</dbReference>
<evidence type="ECO:0000313" key="3">
    <source>
        <dbReference type="Proteomes" id="UP000050465"/>
    </source>
</evidence>
<evidence type="ECO:0000313" key="2">
    <source>
        <dbReference type="EMBL" id="KPQ36433.1"/>
    </source>
</evidence>
<dbReference type="Gene3D" id="2.60.120.620">
    <property type="entry name" value="q2cbj1_9rhob like domain"/>
    <property type="match status" value="1"/>
</dbReference>
<proteinExistence type="predicted"/>